<dbReference type="AlphaFoldDB" id="A0A9D1FN37"/>
<gene>
    <name evidence="2" type="ORF">IAB51_05390</name>
</gene>
<accession>A0A9D1FN37</accession>
<name>A0A9D1FN37_9FIRM</name>
<keyword evidence="1" id="KW-1133">Transmembrane helix</keyword>
<evidence type="ECO:0000313" key="3">
    <source>
        <dbReference type="Proteomes" id="UP000824002"/>
    </source>
</evidence>
<evidence type="ECO:0000256" key="1">
    <source>
        <dbReference type="SAM" id="Phobius"/>
    </source>
</evidence>
<dbReference type="Pfam" id="PF05437">
    <property type="entry name" value="AzlD"/>
    <property type="match status" value="1"/>
</dbReference>
<protein>
    <submittedName>
        <fullName evidence="2">AzlD domain-containing protein</fullName>
    </submittedName>
</protein>
<keyword evidence="1" id="KW-0472">Membrane</keyword>
<comment type="caution">
    <text evidence="2">The sequence shown here is derived from an EMBL/GenBank/DDBJ whole genome shotgun (WGS) entry which is preliminary data.</text>
</comment>
<reference evidence="2" key="2">
    <citation type="journal article" date="2021" name="PeerJ">
        <title>Extensive microbial diversity within the chicken gut microbiome revealed by metagenomics and culture.</title>
        <authorList>
            <person name="Gilroy R."/>
            <person name="Ravi A."/>
            <person name="Getino M."/>
            <person name="Pursley I."/>
            <person name="Horton D.L."/>
            <person name="Alikhan N.F."/>
            <person name="Baker D."/>
            <person name="Gharbi K."/>
            <person name="Hall N."/>
            <person name="Watson M."/>
            <person name="Adriaenssens E.M."/>
            <person name="Foster-Nyarko E."/>
            <person name="Jarju S."/>
            <person name="Secka A."/>
            <person name="Antonio M."/>
            <person name="Oren A."/>
            <person name="Chaudhuri R.R."/>
            <person name="La Ragione R."/>
            <person name="Hildebrand F."/>
            <person name="Pallen M.J."/>
        </authorList>
    </citation>
    <scope>NUCLEOTIDE SEQUENCE</scope>
    <source>
        <strain evidence="2">CHK199-13235</strain>
    </source>
</reference>
<evidence type="ECO:0000313" key="2">
    <source>
        <dbReference type="EMBL" id="HIS76230.1"/>
    </source>
</evidence>
<organism evidence="2 3">
    <name type="scientific">Candidatus Merdivicinus excrementipullorum</name>
    <dbReference type="NCBI Taxonomy" id="2840867"/>
    <lineage>
        <taxon>Bacteria</taxon>
        <taxon>Bacillati</taxon>
        <taxon>Bacillota</taxon>
        <taxon>Clostridia</taxon>
        <taxon>Eubacteriales</taxon>
        <taxon>Oscillospiraceae</taxon>
        <taxon>Oscillospiraceae incertae sedis</taxon>
        <taxon>Candidatus Merdivicinus</taxon>
    </lineage>
</organism>
<dbReference type="InterPro" id="IPR008407">
    <property type="entry name" value="Brnchd-chn_aa_trnsp_AzlD"/>
</dbReference>
<feature type="transmembrane region" description="Helical" evidence="1">
    <location>
        <begin position="40"/>
        <end position="58"/>
    </location>
</feature>
<sequence>MNYPYILSAVFVMALVTYLPRMLPLALFRKPIRSRFIRSFLSYVPYAVLAAMTFPAIFQSTSSVCSALGGLIAAMLLAYMEKGLLTVALSATAVVLIIEQIMPLFSV</sequence>
<keyword evidence="1" id="KW-0812">Transmembrane</keyword>
<feature type="transmembrane region" description="Helical" evidence="1">
    <location>
        <begin position="87"/>
        <end position="105"/>
    </location>
</feature>
<feature type="transmembrane region" description="Helical" evidence="1">
    <location>
        <begin position="6"/>
        <end position="28"/>
    </location>
</feature>
<dbReference type="Proteomes" id="UP000824002">
    <property type="component" value="Unassembled WGS sequence"/>
</dbReference>
<reference evidence="2" key="1">
    <citation type="submission" date="2020-10" db="EMBL/GenBank/DDBJ databases">
        <authorList>
            <person name="Gilroy R."/>
        </authorList>
    </citation>
    <scope>NUCLEOTIDE SEQUENCE</scope>
    <source>
        <strain evidence="2">CHK199-13235</strain>
    </source>
</reference>
<proteinExistence type="predicted"/>
<dbReference type="EMBL" id="DVJP01000036">
    <property type="protein sequence ID" value="HIS76230.1"/>
    <property type="molecule type" value="Genomic_DNA"/>
</dbReference>